<dbReference type="SUPFAM" id="SSF48371">
    <property type="entry name" value="ARM repeat"/>
    <property type="match status" value="1"/>
</dbReference>
<evidence type="ECO:0000256" key="9">
    <source>
        <dbReference type="ARBA" id="ARBA00022989"/>
    </source>
</evidence>
<accession>A0A1I7TQK5</accession>
<evidence type="ECO:0000313" key="16">
    <source>
        <dbReference type="WBParaSite" id="Csp11.Scaffold629.g10785.t3"/>
    </source>
</evidence>
<dbReference type="GO" id="GO:0005049">
    <property type="term" value="F:nuclear export signal receptor activity"/>
    <property type="evidence" value="ECO:0007669"/>
    <property type="project" value="InterPro"/>
</dbReference>
<dbReference type="Gene3D" id="3.40.50.2300">
    <property type="match status" value="2"/>
</dbReference>
<dbReference type="InterPro" id="IPR044189">
    <property type="entry name" value="XPO4/7-like"/>
</dbReference>
<name>A0A1I7TQK5_9PELO</name>
<feature type="domain" description="Receptor ligand binding region" evidence="14">
    <location>
        <begin position="317"/>
        <end position="653"/>
    </location>
</feature>
<feature type="region of interest" description="Disordered" evidence="13">
    <location>
        <begin position="107"/>
        <end position="159"/>
    </location>
</feature>
<proteinExistence type="inferred from homology"/>
<dbReference type="InterPro" id="IPR001828">
    <property type="entry name" value="ANF_lig-bd_rcpt"/>
</dbReference>
<evidence type="ECO:0000256" key="2">
    <source>
        <dbReference type="ARBA" id="ARBA00004370"/>
    </source>
</evidence>
<keyword evidence="6" id="KW-0963">Cytoplasm</keyword>
<keyword evidence="9" id="KW-1133">Transmembrane helix</keyword>
<evidence type="ECO:0000256" key="4">
    <source>
        <dbReference type="ARBA" id="ARBA00009466"/>
    </source>
</evidence>
<keyword evidence="8" id="KW-0653">Protein transport</keyword>
<evidence type="ECO:0000256" key="6">
    <source>
        <dbReference type="ARBA" id="ARBA00022490"/>
    </source>
</evidence>
<evidence type="ECO:0000256" key="1">
    <source>
        <dbReference type="ARBA" id="ARBA00004123"/>
    </source>
</evidence>
<dbReference type="GO" id="GO:0006611">
    <property type="term" value="P:protein export from nucleus"/>
    <property type="evidence" value="ECO:0007669"/>
    <property type="project" value="TreeGrafter"/>
</dbReference>
<evidence type="ECO:0000256" key="7">
    <source>
        <dbReference type="ARBA" id="ARBA00022692"/>
    </source>
</evidence>
<evidence type="ECO:0000256" key="8">
    <source>
        <dbReference type="ARBA" id="ARBA00022927"/>
    </source>
</evidence>
<dbReference type="CDD" id="cd06368">
    <property type="entry name" value="PBP1_iGluR_non_NMDA-like"/>
    <property type="match status" value="1"/>
</dbReference>
<evidence type="ECO:0000256" key="5">
    <source>
        <dbReference type="ARBA" id="ARBA00022448"/>
    </source>
</evidence>
<keyword evidence="15" id="KW-1185">Reference proteome</keyword>
<dbReference type="Proteomes" id="UP000095282">
    <property type="component" value="Unplaced"/>
</dbReference>
<dbReference type="InterPro" id="IPR016024">
    <property type="entry name" value="ARM-type_fold"/>
</dbReference>
<feature type="coiled-coil region" evidence="12">
    <location>
        <begin position="234"/>
        <end position="279"/>
    </location>
</feature>
<keyword evidence="10" id="KW-0472">Membrane</keyword>
<dbReference type="GO" id="GO:0005737">
    <property type="term" value="C:cytoplasm"/>
    <property type="evidence" value="ECO:0007669"/>
    <property type="project" value="UniProtKB-SubCell"/>
</dbReference>
<feature type="compositionally biased region" description="Acidic residues" evidence="13">
    <location>
        <begin position="131"/>
        <end position="141"/>
    </location>
</feature>
<keyword evidence="12" id="KW-0175">Coiled coil</keyword>
<keyword evidence="11" id="KW-0539">Nucleus</keyword>
<evidence type="ECO:0000256" key="13">
    <source>
        <dbReference type="SAM" id="MobiDB-lite"/>
    </source>
</evidence>
<evidence type="ECO:0000256" key="12">
    <source>
        <dbReference type="SAM" id="Coils"/>
    </source>
</evidence>
<keyword evidence="7" id="KW-0812">Transmembrane</keyword>
<evidence type="ECO:0000313" key="15">
    <source>
        <dbReference type="Proteomes" id="UP000095282"/>
    </source>
</evidence>
<organism evidence="15 16">
    <name type="scientific">Caenorhabditis tropicalis</name>
    <dbReference type="NCBI Taxonomy" id="1561998"/>
    <lineage>
        <taxon>Eukaryota</taxon>
        <taxon>Metazoa</taxon>
        <taxon>Ecdysozoa</taxon>
        <taxon>Nematoda</taxon>
        <taxon>Chromadorea</taxon>
        <taxon>Rhabditida</taxon>
        <taxon>Rhabditina</taxon>
        <taxon>Rhabditomorpha</taxon>
        <taxon>Rhabditoidea</taxon>
        <taxon>Rhabditidae</taxon>
        <taxon>Peloderinae</taxon>
        <taxon>Caenorhabditis</taxon>
    </lineage>
</organism>
<dbReference type="STRING" id="1561998.A0A1I7TQK5"/>
<feature type="compositionally biased region" description="Basic and acidic residues" evidence="13">
    <location>
        <begin position="121"/>
        <end position="130"/>
    </location>
</feature>
<feature type="compositionally biased region" description="Basic and acidic residues" evidence="13">
    <location>
        <begin position="142"/>
        <end position="159"/>
    </location>
</feature>
<dbReference type="PANTHER" id="PTHR12596">
    <property type="entry name" value="EXPORTIN 4,7-RELATED"/>
    <property type="match status" value="1"/>
</dbReference>
<keyword evidence="5" id="KW-0813">Transport</keyword>
<evidence type="ECO:0000256" key="10">
    <source>
        <dbReference type="ARBA" id="ARBA00023136"/>
    </source>
</evidence>
<dbReference type="GO" id="GO:0016020">
    <property type="term" value="C:membrane"/>
    <property type="evidence" value="ECO:0007669"/>
    <property type="project" value="UniProtKB-SubCell"/>
</dbReference>
<dbReference type="InterPro" id="IPR028082">
    <property type="entry name" value="Peripla_BP_I"/>
</dbReference>
<dbReference type="WBParaSite" id="Csp11.Scaffold629.g10785.t3">
    <property type="protein sequence ID" value="Csp11.Scaffold629.g10785.t3"/>
    <property type="gene ID" value="Csp11.Scaffold629.g10785"/>
</dbReference>
<comment type="similarity">
    <text evidence="4">Belongs to the exportin family.</text>
</comment>
<dbReference type="SUPFAM" id="SSF53822">
    <property type="entry name" value="Periplasmic binding protein-like I"/>
    <property type="match status" value="1"/>
</dbReference>
<sequence>MSQNVEGTCEMDEMQKLAFLATTITCIMINQTNKNVGGVKMRAADLGKFKKEDWHKFYRKHYEFYKLICSDILETDFVLVSKKEGKITGELLNAFKKITLEKAKIEEAEKTETEEASSQTLEDHWVKVDESEGQEIADTEEAEKPNDLESEKKPDEDDALSRDFSEILNSLKKPESVVEFEPMGSLNDYIEQYGKELTDAFLSLTNHKAEVLEEPTRREAVIEEESLEPDPKFLRQLEEQRLAHQKELLEAKQRRAEKNKEFEEELKEIREKQKQCTLDLLNCIILKQRFEEKKQEEPIKTTIPGAIFREREDAHIEAALRYSVEWLSQRGIYGDIDLVIEYIDHLDHYDAIKKACKMLEKDHIVALLGGSHAALNAQLERITDDLEIPFLTAIDDLRTDAGKSKIDFWPRPQLFEAVVDMFTHWKWNRVVLVYEDDERIRRLEQLLESEEYASIRFYLIKVHDGDYMKAARQVKELEECRLLHRKDCSEFSRLLVDMNPEHTYNFLLASLQMGLIELKHWFLLTNMELSTMDMELFRYNHARFISPYPVDSTFLTENRDAFNFSHFKEHISEKWAMKTDNSRNLKMMEAVFTFDAVYTFANVFNELSSHMQMNDVPQTLCRKSSRNSRKYQHGRSLIDNIVHNDLHGLSGDLRRLNGHPLKSNFSMRIHLLGYSGRLDDSSTSFRPPLTWKDLLENDEFFTLFFKLHSKIRHDETLCTKSMNCLIQLASLTGDCMPVADQEASTKYVRMYISNLLELFAQGPSGCETNHFCLIINRMFLYRPLTSIMRQDAELRSRFFGFLRDYTIHLTNQAMHKAIGEAEHEDHTSLALIYDAIVVLLRGRWRTCFQSEAEADAIDNELVKWPVLQIVNAFIVNVLSPPKGTRPVAKDEDDGDDDSEDRTLFMDLFNPLGSMICYSVAEFMENMATNLHSSLAEFTSMATGSSDTSRLPIWQEDQHWLMLILANSVVGEEIDGACHVAGDVFDHTQRLFHAGTKFDEGKKAQYLQLCIEQPTQERAPYAHEVDPFVIVMGELFAWASIEHDVFSNASREMISPELCRSTFLCLRRFLNAASSPVDCDKWNDYQGVSAEFLPVMPKDKGFAAILVRFVVKKVLTVLINYGSEEKLCQDAIDCLLSLVESHASDIASSTELFEYLNSLDIARLPNRSNLMKALVLIGAAANDQELQENMFKLILVPLSERFVAAASVPSQSEVDSQIVDLLQCFDGVARASQSHSAPVLFKFLYSIIEKCIELMHTRSQNETVVSNILQLILDVTTKVSIYIDNEEESNALYSSLLQIVESYRNDQIKRFSTFTADDEDKAADLALFIDILSNVLSKDFLTLGEDNCSTGAKVVIHSLEMLLTIMNDRVLQMPEVALKFFRLILYLVEFSPESLAEMSDQLMSSLCQCIKLGMTGQFGMEITSTSLESLTEVVLHFGIASNKHRCTQNLALLFKEMLPTVFETCLSNTCENSIYAESCSALYAIIAFERPLNS</sequence>
<reference evidence="16" key="1">
    <citation type="submission" date="2016-11" db="UniProtKB">
        <authorList>
            <consortium name="WormBaseParasite"/>
        </authorList>
    </citation>
    <scope>IDENTIFICATION</scope>
</reference>
<evidence type="ECO:0000256" key="3">
    <source>
        <dbReference type="ARBA" id="ARBA00004496"/>
    </source>
</evidence>
<dbReference type="Pfam" id="PF01094">
    <property type="entry name" value="ANF_receptor"/>
    <property type="match status" value="1"/>
</dbReference>
<comment type="subcellular location">
    <subcellularLocation>
        <location evidence="3">Cytoplasm</location>
    </subcellularLocation>
    <subcellularLocation>
        <location evidence="2">Membrane</location>
    </subcellularLocation>
    <subcellularLocation>
        <location evidence="1">Nucleus</location>
    </subcellularLocation>
</comment>
<protein>
    <submittedName>
        <fullName evidence="16">ANF_receptor domain-containing protein</fullName>
    </submittedName>
</protein>
<dbReference type="PANTHER" id="PTHR12596:SF1">
    <property type="entry name" value="EXPORTIN-4"/>
    <property type="match status" value="1"/>
</dbReference>
<dbReference type="FunFam" id="1.25.10.10:FF:000993">
    <property type="entry name" value="Protein CBG22497"/>
    <property type="match status" value="1"/>
</dbReference>
<evidence type="ECO:0000256" key="11">
    <source>
        <dbReference type="ARBA" id="ARBA00023242"/>
    </source>
</evidence>
<evidence type="ECO:0000259" key="14">
    <source>
        <dbReference type="Pfam" id="PF01094"/>
    </source>
</evidence>
<dbReference type="GO" id="GO:0005643">
    <property type="term" value="C:nuclear pore"/>
    <property type="evidence" value="ECO:0007669"/>
    <property type="project" value="TreeGrafter"/>
</dbReference>